<organism evidence="1 2">
    <name type="scientific">Blastomonas aquatica</name>
    <dbReference type="NCBI Taxonomy" id="1510276"/>
    <lineage>
        <taxon>Bacteria</taxon>
        <taxon>Pseudomonadati</taxon>
        <taxon>Pseudomonadota</taxon>
        <taxon>Alphaproteobacteria</taxon>
        <taxon>Sphingomonadales</taxon>
        <taxon>Sphingomonadaceae</taxon>
        <taxon>Blastomonas</taxon>
    </lineage>
</organism>
<dbReference type="EMBL" id="BMGD01000001">
    <property type="protein sequence ID" value="GGB54389.1"/>
    <property type="molecule type" value="Genomic_DNA"/>
</dbReference>
<evidence type="ECO:0000313" key="2">
    <source>
        <dbReference type="Proteomes" id="UP000614261"/>
    </source>
</evidence>
<evidence type="ECO:0000313" key="1">
    <source>
        <dbReference type="EMBL" id="GGB54389.1"/>
    </source>
</evidence>
<dbReference type="RefSeq" id="WP_188512884.1">
    <property type="nucleotide sequence ID" value="NZ_BMGD01000001.1"/>
</dbReference>
<dbReference type="Proteomes" id="UP000614261">
    <property type="component" value="Unassembled WGS sequence"/>
</dbReference>
<gene>
    <name evidence="1" type="ORF">GCM10010833_06350</name>
</gene>
<keyword evidence="2" id="KW-1185">Reference proteome</keyword>
<proteinExistence type="predicted"/>
<comment type="caution">
    <text evidence="1">The sequence shown here is derived from an EMBL/GenBank/DDBJ whole genome shotgun (WGS) entry which is preliminary data.</text>
</comment>
<protein>
    <submittedName>
        <fullName evidence="1">Uncharacterized protein</fullName>
    </submittedName>
</protein>
<sequence length="507" mass="56506">MYQAHEIERWIADVEAATAKRIDSVVTKLRTEPAVRGQVLARPDAKERVFSALLTGDFEYLRSREANWTSWVEGDPPYLLLLMHEGVVVDLGHPRFGRAGFLQTFGCSPEQLAMLVRHRPYDRPGPLFINIRDDDIEGYCQPDRLGIVGPILAMTGEFPERFYRLHLIRRAAFRIFGIDYDEMERFGRHKASRFQPPASSAYRDEDLKLITRSAEWPNVNQLGSRIGYYLIAKQLWGEEAADPLIDTWIGGSADPIDFSQSSADDLTIPFSRLYVRHHTFTAPLTGALGAQYTMRAREANAIFQVFGGTDSVSDPEPIKKVARRKSAGGHIGIATWMFEQISGMDGDAVNISQSPLRRLPEDDEWRQFLGRVDRNRLDVVAHAAANVSALEKALERLEPRLKNGVLEPHEEAELVRVAISAGSRGGFRGLSFLCAGAEAASAGGAGVLCKSVVEALNILVKFTEAVPAFDSSREKLAQYVNSFCAKRIAGTLITRFEGQMDRPSRLN</sequence>
<accession>A0ABQ1IWN3</accession>
<reference evidence="2" key="1">
    <citation type="journal article" date="2019" name="Int. J. Syst. Evol. Microbiol.">
        <title>The Global Catalogue of Microorganisms (GCM) 10K type strain sequencing project: providing services to taxonomists for standard genome sequencing and annotation.</title>
        <authorList>
            <consortium name="The Broad Institute Genomics Platform"/>
            <consortium name="The Broad Institute Genome Sequencing Center for Infectious Disease"/>
            <person name="Wu L."/>
            <person name="Ma J."/>
        </authorList>
    </citation>
    <scope>NUCLEOTIDE SEQUENCE [LARGE SCALE GENOMIC DNA]</scope>
    <source>
        <strain evidence="2">CGMCC 1.12851</strain>
    </source>
</reference>
<name>A0ABQ1IWN3_9SPHN</name>